<dbReference type="InterPro" id="IPR018170">
    <property type="entry name" value="Aldo/ket_reductase_CS"/>
</dbReference>
<evidence type="ECO:0000313" key="5">
    <source>
        <dbReference type="EMBL" id="CAD6185282.1"/>
    </source>
</evidence>
<dbReference type="Gene3D" id="3.20.20.100">
    <property type="entry name" value="NADP-dependent oxidoreductase domain"/>
    <property type="match status" value="1"/>
</dbReference>
<dbReference type="EMBL" id="CAJGYM010000002">
    <property type="protein sequence ID" value="CAD6185282.1"/>
    <property type="molecule type" value="Genomic_DNA"/>
</dbReference>
<protein>
    <recommendedName>
        <fullName evidence="4">NADP-dependent oxidoreductase domain-containing protein</fullName>
    </recommendedName>
</protein>
<feature type="site" description="Lowers pKa of active site Tyr" evidence="3">
    <location>
        <position position="80"/>
    </location>
</feature>
<feature type="binding site" evidence="2">
    <location>
        <position position="113"/>
    </location>
    <ligand>
        <name>substrate</name>
    </ligand>
</feature>
<dbReference type="PIRSF" id="PIRSF000097">
    <property type="entry name" value="AKR"/>
    <property type="match status" value="1"/>
</dbReference>
<keyword evidence="6" id="KW-1185">Reference proteome</keyword>
<evidence type="ECO:0000313" key="6">
    <source>
        <dbReference type="Proteomes" id="UP000835052"/>
    </source>
</evidence>
<dbReference type="GO" id="GO:0016491">
    <property type="term" value="F:oxidoreductase activity"/>
    <property type="evidence" value="ECO:0007669"/>
    <property type="project" value="InterPro"/>
</dbReference>
<dbReference type="OrthoDB" id="416253at2759"/>
<feature type="domain" description="NADP-dependent oxidoreductase" evidence="4">
    <location>
        <begin position="18"/>
        <end position="289"/>
    </location>
</feature>
<dbReference type="Pfam" id="PF00248">
    <property type="entry name" value="Aldo_ket_red"/>
    <property type="match status" value="1"/>
</dbReference>
<dbReference type="InterPro" id="IPR023210">
    <property type="entry name" value="NADP_OxRdtase_dom"/>
</dbReference>
<evidence type="ECO:0000259" key="4">
    <source>
        <dbReference type="Pfam" id="PF00248"/>
    </source>
</evidence>
<comment type="caution">
    <text evidence="5">The sequence shown here is derived from an EMBL/GenBank/DDBJ whole genome shotgun (WGS) entry which is preliminary data.</text>
</comment>
<dbReference type="SUPFAM" id="SSF51430">
    <property type="entry name" value="NAD(P)-linked oxidoreductase"/>
    <property type="match status" value="1"/>
</dbReference>
<dbReference type="PRINTS" id="PR00069">
    <property type="entry name" value="ALDKETRDTASE"/>
</dbReference>
<reference evidence="5" key="1">
    <citation type="submission" date="2020-10" db="EMBL/GenBank/DDBJ databases">
        <authorList>
            <person name="Kikuchi T."/>
        </authorList>
    </citation>
    <scope>NUCLEOTIDE SEQUENCE</scope>
    <source>
        <strain evidence="5">NKZ352</strain>
    </source>
</reference>
<dbReference type="InterPro" id="IPR020471">
    <property type="entry name" value="AKR"/>
</dbReference>
<dbReference type="AlphaFoldDB" id="A0A8S1GR53"/>
<dbReference type="PROSITE" id="PS00062">
    <property type="entry name" value="ALDOKETO_REDUCTASE_2"/>
    <property type="match status" value="1"/>
</dbReference>
<sequence>MPLKIRMSNGVDVPFIGLGTGGKPTDEEELEEALRTALTLGYRHIDTAHSYGTEKVIGKVLQDFFNEGKITREQIFVTTKLACTAHRFEDVQHCLRSQLADLQLGYVDLYLVHSPCAMQAVPKSEGETKLEPLNIDICETWRGMEAVFNQGLTRSIGVSNFNVEQIQQVYSTAKVKPHNLQIEIHLHWPQKELITLCNALHITVTAYAPLGCPGKKKESHWPDVLPLDEPILQVLSEKYHRTPAQILLRHLTQRNIIVIPKSTNGKRLKENLESTDFFLADEDIEKLNHIPSKCRLYRWRERTSHPRYPFTDD</sequence>
<gene>
    <name evidence="5" type="ORF">CAUJ_LOCUS1201</name>
</gene>
<dbReference type="Proteomes" id="UP000835052">
    <property type="component" value="Unassembled WGS sequence"/>
</dbReference>
<dbReference type="PROSITE" id="PS00798">
    <property type="entry name" value="ALDOKETO_REDUCTASE_1"/>
    <property type="match status" value="1"/>
</dbReference>
<dbReference type="FunFam" id="3.20.20.100:FF:000029">
    <property type="entry name" value="Aldo-keto reductase"/>
    <property type="match status" value="1"/>
</dbReference>
<accession>A0A8S1GR53</accession>
<evidence type="ECO:0000256" key="3">
    <source>
        <dbReference type="PIRSR" id="PIRSR000097-3"/>
    </source>
</evidence>
<dbReference type="PANTHER" id="PTHR11732">
    <property type="entry name" value="ALDO/KETO REDUCTASE"/>
    <property type="match status" value="1"/>
</dbReference>
<dbReference type="InterPro" id="IPR036812">
    <property type="entry name" value="NAD(P)_OxRdtase_dom_sf"/>
</dbReference>
<name>A0A8S1GR53_9PELO</name>
<feature type="active site" description="Proton donor" evidence="1">
    <location>
        <position position="51"/>
    </location>
</feature>
<proteinExistence type="predicted"/>
<evidence type="ECO:0000256" key="2">
    <source>
        <dbReference type="PIRSR" id="PIRSR000097-2"/>
    </source>
</evidence>
<evidence type="ECO:0000256" key="1">
    <source>
        <dbReference type="PIRSR" id="PIRSR000097-1"/>
    </source>
</evidence>
<organism evidence="5 6">
    <name type="scientific">Caenorhabditis auriculariae</name>
    <dbReference type="NCBI Taxonomy" id="2777116"/>
    <lineage>
        <taxon>Eukaryota</taxon>
        <taxon>Metazoa</taxon>
        <taxon>Ecdysozoa</taxon>
        <taxon>Nematoda</taxon>
        <taxon>Chromadorea</taxon>
        <taxon>Rhabditida</taxon>
        <taxon>Rhabditina</taxon>
        <taxon>Rhabditomorpha</taxon>
        <taxon>Rhabditoidea</taxon>
        <taxon>Rhabditidae</taxon>
        <taxon>Peloderinae</taxon>
        <taxon>Caenorhabditis</taxon>
    </lineage>
</organism>